<feature type="compositionally biased region" description="Polar residues" evidence="1">
    <location>
        <begin position="117"/>
        <end position="162"/>
    </location>
</feature>
<feature type="region of interest" description="Disordered" evidence="1">
    <location>
        <begin position="25"/>
        <end position="244"/>
    </location>
</feature>
<keyword evidence="3" id="KW-1185">Reference proteome</keyword>
<name>A0ABR4Q3F5_9CEST</name>
<proteinExistence type="predicted"/>
<accession>A0ABR4Q3F5</accession>
<gene>
    <name evidence="2" type="ORF">TcWFU_010371</name>
</gene>
<reference evidence="2 3" key="1">
    <citation type="journal article" date="2022" name="Front. Cell. Infect. Microbiol.">
        <title>The Genomes of Two Strains of Taenia crassiceps the Animal Model for the Study of Human Cysticercosis.</title>
        <authorList>
            <person name="Bobes R.J."/>
            <person name="Estrada K."/>
            <person name="Rios-Valencia D.G."/>
            <person name="Calderon-Gallegos A."/>
            <person name="de la Torre P."/>
            <person name="Carrero J.C."/>
            <person name="Sanchez-Flores A."/>
            <person name="Laclette J.P."/>
        </authorList>
    </citation>
    <scope>NUCLEOTIDE SEQUENCE [LARGE SCALE GENOMIC DNA]</scope>
    <source>
        <strain evidence="2">WFUcys</strain>
    </source>
</reference>
<protein>
    <recommendedName>
        <fullName evidence="4">WH2 domain-containing protein</fullName>
    </recommendedName>
</protein>
<evidence type="ECO:0000313" key="2">
    <source>
        <dbReference type="EMBL" id="KAL5104174.1"/>
    </source>
</evidence>
<comment type="caution">
    <text evidence="2">The sequence shown here is derived from an EMBL/GenBank/DDBJ whole genome shotgun (WGS) entry which is preliminary data.</text>
</comment>
<evidence type="ECO:0008006" key="4">
    <source>
        <dbReference type="Google" id="ProtNLM"/>
    </source>
</evidence>
<sequence length="309" mass="32749">MVTSYLVPLFGTIRSECLYLRPLRPLPPPPPPPPLAASPRPIVGGSGDGVPSFLEDIRKGTLLKKVPESLKDDRSAALPSGRADRKGNQSDPPAGDGDPSTSLLVELRAKLGAKLSQGESQPKSTAAQQSCEKSNLGGPTSQANSVQCKASTNSFQATQPFRGSNVVAQGAGKQQGESQPKSTAAQQSCEKSNLGGPTSQANSVQCKASTNSFQATQPFRGSNVVAQGAGKQQAPAPPTPSVSVEQAFRPKVIHAFRQGPPPPLPSRVPEETSWESRFKFPDEKTFPPPPEVYRGPRTYVRCLMNEDSL</sequence>
<feature type="compositionally biased region" description="Pro residues" evidence="1">
    <location>
        <begin position="25"/>
        <end position="36"/>
    </location>
</feature>
<organism evidence="2 3">
    <name type="scientific">Taenia crassiceps</name>
    <dbReference type="NCBI Taxonomy" id="6207"/>
    <lineage>
        <taxon>Eukaryota</taxon>
        <taxon>Metazoa</taxon>
        <taxon>Spiralia</taxon>
        <taxon>Lophotrochozoa</taxon>
        <taxon>Platyhelminthes</taxon>
        <taxon>Cestoda</taxon>
        <taxon>Eucestoda</taxon>
        <taxon>Cyclophyllidea</taxon>
        <taxon>Taeniidae</taxon>
        <taxon>Taenia</taxon>
    </lineage>
</organism>
<feature type="compositionally biased region" description="Basic and acidic residues" evidence="1">
    <location>
        <begin position="55"/>
        <end position="75"/>
    </location>
</feature>
<evidence type="ECO:0000256" key="1">
    <source>
        <dbReference type="SAM" id="MobiDB-lite"/>
    </source>
</evidence>
<dbReference type="EMBL" id="JAKROA010000014">
    <property type="protein sequence ID" value="KAL5104174.1"/>
    <property type="molecule type" value="Genomic_DNA"/>
</dbReference>
<evidence type="ECO:0000313" key="3">
    <source>
        <dbReference type="Proteomes" id="UP001651158"/>
    </source>
</evidence>
<dbReference type="Proteomes" id="UP001651158">
    <property type="component" value="Unassembled WGS sequence"/>
</dbReference>
<feature type="compositionally biased region" description="Polar residues" evidence="1">
    <location>
        <begin position="175"/>
        <end position="220"/>
    </location>
</feature>